<evidence type="ECO:0000313" key="2">
    <source>
        <dbReference type="Proteomes" id="UP001175353"/>
    </source>
</evidence>
<sequence>MSISGLEGEVDDQLSHTNSIALNLPPLDQYLDIIAKLDTQCQEANIEENDFTTYTYDELAYELGL</sequence>
<evidence type="ECO:0000313" key="1">
    <source>
        <dbReference type="EMBL" id="KAK0942480.1"/>
    </source>
</evidence>
<dbReference type="AlphaFoldDB" id="A0AAN6JXF7"/>
<dbReference type="EMBL" id="JAUJLE010002790">
    <property type="protein sequence ID" value="KAK0942480.1"/>
    <property type="molecule type" value="Genomic_DNA"/>
</dbReference>
<organism evidence="1 2">
    <name type="scientific">Friedmanniomyces endolithicus</name>
    <dbReference type="NCBI Taxonomy" id="329885"/>
    <lineage>
        <taxon>Eukaryota</taxon>
        <taxon>Fungi</taxon>
        <taxon>Dikarya</taxon>
        <taxon>Ascomycota</taxon>
        <taxon>Pezizomycotina</taxon>
        <taxon>Dothideomycetes</taxon>
        <taxon>Dothideomycetidae</taxon>
        <taxon>Mycosphaerellales</taxon>
        <taxon>Teratosphaeriaceae</taxon>
        <taxon>Friedmanniomyces</taxon>
    </lineage>
</organism>
<gene>
    <name evidence="1" type="primary">ain1_5</name>
    <name evidence="1" type="ORF">LTR91_027195</name>
</gene>
<dbReference type="Gene3D" id="1.20.58.60">
    <property type="match status" value="1"/>
</dbReference>
<keyword evidence="2" id="KW-1185">Reference proteome</keyword>
<name>A0AAN6JXF7_9PEZI</name>
<comment type="caution">
    <text evidence="1">The sequence shown here is derived from an EMBL/GenBank/DDBJ whole genome shotgun (WGS) entry which is preliminary data.</text>
</comment>
<proteinExistence type="predicted"/>
<dbReference type="Proteomes" id="UP001175353">
    <property type="component" value="Unassembled WGS sequence"/>
</dbReference>
<protein>
    <submittedName>
        <fullName evidence="1">Alpha-actinin</fullName>
    </submittedName>
</protein>
<reference evidence="1" key="1">
    <citation type="submission" date="2023-06" db="EMBL/GenBank/DDBJ databases">
        <title>Black Yeasts Isolated from many extreme environments.</title>
        <authorList>
            <person name="Coleine C."/>
            <person name="Stajich J.E."/>
            <person name="Selbmann L."/>
        </authorList>
    </citation>
    <scope>NUCLEOTIDE SEQUENCE</scope>
    <source>
        <strain evidence="1">CCFEE 5200</strain>
    </source>
</reference>
<feature type="non-terminal residue" evidence="1">
    <location>
        <position position="65"/>
    </location>
</feature>
<accession>A0AAN6JXF7</accession>